<dbReference type="SUPFAM" id="SSF48097">
    <property type="entry name" value="Regulator of G-protein signaling, RGS"/>
    <property type="match status" value="4"/>
</dbReference>
<feature type="compositionally biased region" description="Pro residues" evidence="7">
    <location>
        <begin position="786"/>
        <end position="797"/>
    </location>
</feature>
<feature type="region of interest" description="Disordered" evidence="7">
    <location>
        <begin position="778"/>
        <end position="833"/>
    </location>
</feature>
<dbReference type="InterPro" id="IPR016137">
    <property type="entry name" value="RGS"/>
</dbReference>
<evidence type="ECO:0000259" key="8">
    <source>
        <dbReference type="PROSITE" id="PS50132"/>
    </source>
</evidence>
<dbReference type="GO" id="GO:0005634">
    <property type="term" value="C:nucleus"/>
    <property type="evidence" value="ECO:0007669"/>
    <property type="project" value="TreeGrafter"/>
</dbReference>
<evidence type="ECO:0000256" key="6">
    <source>
        <dbReference type="PROSITE-ProRule" id="PRU01220"/>
    </source>
</evidence>
<evidence type="ECO:0000256" key="4">
    <source>
        <dbReference type="ARBA" id="ARBA00022786"/>
    </source>
</evidence>
<dbReference type="SMART" id="SM00647">
    <property type="entry name" value="IBR"/>
    <property type="match status" value="1"/>
</dbReference>
<organism evidence="10 11">
    <name type="scientific">Scophthalmus maximus</name>
    <name type="common">Turbot</name>
    <name type="synonym">Psetta maxima</name>
    <dbReference type="NCBI Taxonomy" id="52904"/>
    <lineage>
        <taxon>Eukaryota</taxon>
        <taxon>Metazoa</taxon>
        <taxon>Chordata</taxon>
        <taxon>Craniata</taxon>
        <taxon>Vertebrata</taxon>
        <taxon>Euteleostomi</taxon>
        <taxon>Actinopterygii</taxon>
        <taxon>Neopterygii</taxon>
        <taxon>Teleostei</taxon>
        <taxon>Neoteleostei</taxon>
        <taxon>Acanthomorphata</taxon>
        <taxon>Carangaria</taxon>
        <taxon>Pleuronectiformes</taxon>
        <taxon>Pleuronectoidei</taxon>
        <taxon>Scophthalmidae</taxon>
        <taxon>Scophthalmus</taxon>
    </lineage>
</organism>
<keyword evidence="3 6" id="KW-0863">Zinc-finger</keyword>
<dbReference type="FunFam" id="2.20.25.20:FF:000006">
    <property type="entry name" value="F-box only protein 5"/>
    <property type="match status" value="1"/>
</dbReference>
<feature type="domain" description="RGS" evidence="8">
    <location>
        <begin position="1271"/>
        <end position="1330"/>
    </location>
</feature>
<reference evidence="10 11" key="1">
    <citation type="submission" date="2019-06" db="EMBL/GenBank/DDBJ databases">
        <title>Draft genomes of female and male turbot (Scophthalmus maximus).</title>
        <authorList>
            <person name="Xu H."/>
            <person name="Xu X.-W."/>
            <person name="Shao C."/>
            <person name="Chen S."/>
        </authorList>
    </citation>
    <scope>NUCLEOTIDE SEQUENCE [LARGE SCALE GENOMIC DNA]</scope>
    <source>
        <strain evidence="10">Ysfricsl-2016a</strain>
        <tissue evidence="10">Blood</tissue>
    </source>
</reference>
<feature type="domain" description="RGS" evidence="8">
    <location>
        <begin position="1024"/>
        <end position="1071"/>
    </location>
</feature>
<dbReference type="InterPro" id="IPR001810">
    <property type="entry name" value="F-box_dom"/>
</dbReference>
<dbReference type="PANTHER" id="PTHR46583:SF1">
    <property type="entry name" value="REGULATOR OF G-PROTEIN SIGNALING 22"/>
    <property type="match status" value="1"/>
</dbReference>
<dbReference type="EMBL" id="VEVO01000002">
    <property type="protein sequence ID" value="KAF0044954.1"/>
    <property type="molecule type" value="Genomic_DNA"/>
</dbReference>
<feature type="compositionally biased region" description="Polar residues" evidence="7">
    <location>
        <begin position="820"/>
        <end position="833"/>
    </location>
</feature>
<dbReference type="Gene3D" id="2.20.25.20">
    <property type="match status" value="1"/>
</dbReference>
<dbReference type="PROSITE" id="PS50132">
    <property type="entry name" value="RGS"/>
    <property type="match status" value="3"/>
</dbReference>
<evidence type="ECO:0000313" key="11">
    <source>
        <dbReference type="Proteomes" id="UP000438429"/>
    </source>
</evidence>
<dbReference type="GO" id="GO:0008270">
    <property type="term" value="F:zinc ion binding"/>
    <property type="evidence" value="ECO:0007669"/>
    <property type="project" value="UniProtKB-KW"/>
</dbReference>
<dbReference type="Proteomes" id="UP000438429">
    <property type="component" value="Unassembled WGS sequence"/>
</dbReference>
<feature type="region of interest" description="Disordered" evidence="7">
    <location>
        <begin position="1475"/>
        <end position="1576"/>
    </location>
</feature>
<dbReference type="GO" id="GO:0009966">
    <property type="term" value="P:regulation of signal transduction"/>
    <property type="evidence" value="ECO:0007669"/>
    <property type="project" value="InterPro"/>
</dbReference>
<dbReference type="InterPro" id="IPR002867">
    <property type="entry name" value="IBR_dom"/>
</dbReference>
<dbReference type="GO" id="GO:0005737">
    <property type="term" value="C:cytoplasm"/>
    <property type="evidence" value="ECO:0007669"/>
    <property type="project" value="TreeGrafter"/>
</dbReference>
<sequence>MQYTPESGVYPERCKGQRCYDCCDSGYSGLFHSPQSVSVGDFCGSLSPVEFTETPKENIRLPVTPKERIRESRGAQQPSALSWCETPKVHKRDASLRHRLQMCKPNTDVKGVRSPCTRRTESSGGAGSAHWLSASFDSLDTLTGALASSTLNLEQDLPLSGGKRRLLFSQIRTSTREDGKLHSGLPAEFATRVSLSAADFSQSFSASDHVNIETPCCRKSLPASSKENSPIRVAASDLNDVFCTPSSSHTPKYIRSVSEDSGFSSLTLDKSQDSSVDHDGSFQELLLSASRKNCENLPNVAEAKRRSRLQRQHRLSTLKEGGSQSEEDLTDRQHGHRHPCRSHSKDVFADDATPRRALALKCGNGLTSDATPLRASVVMPENLTPLCTTPANPDETPVNLSLTPALQLVHAMCQQKAQMFAGQSPSLKEQLKSTASLAETPGTFRTAMPLAGLIGRKMGLGKMDVLTELKKRNLRHILAVILGHLTPESLYRCGQVCKSWKEMILQDKRAAFRRRSHLSEIRASLELGAPVHVPDAETRLTLLKRSALKTVQARSRTSSFCTPQSGSSTLIHPEHSFVLSSGGSSSKRDKFLEVAKTLFNDECLKPCPRCEHPARCHSVKGEGVCSRADCGFQFCTSCLCTFHGSRECCSRSAGRRKSDILLPGSAQSRRNSFPEALLYNRETGLFEVASGEAECVSRRIETVLRRSKSQLLSGDHSVLSGTPPVDNRYTVWCLDRKQGIQWIMEKRLPLFLKSDCYIEYRLAKSLCELDPNVCIQRRRSSSGRSAPPPPPPPPPPRSSSRSSKENKNAPKVPTCPRAQESFSSDPGSMTKYNWTRSAGQKELVNTKCREPAARFLSGRSEPEDPCTLPSLSSPCSSSPSLQCDGAQAQQGPQTEPHLCSEESSEVQLERAAARAVKQALNNALHIVAERHRGNIAGCFNKSGEQTHCASEGKSCECNVCQRWAGRDGVEGGGERGQEGRRGSAAEERPEWDEENGEAGSWGAQRENASDNCCHDTCCWDNRPGLDEFREFLRGTPGEKLINLWMDIEKLKALQRSERKNRYLALMRSRYLLGNSQSSLNTVLLSRLGLSCSPCWTEDKLCSAQPCLTDALLNYWAPRFWKSQCVQEEHEVSPGGGLWTEWWSSPFLGRQPHWDPPLLPDNCRSSIPAHSQLLYSTYLSTSARRSVGVDEEIRRKVYERLMPAFEELLDEVEEHTLDILLQPWMLLHSRDKDSFQKMQRPRSAPPLAPPFSKGPQVPDAWANVSPSYQGYRLGSLLRQPPEVGHFMSFLQEKDSSIHLACWLDLEQYKRTPQKDRAVKHERTSHLWTKYLNRKYFFGYQSPATMEQQNNADHLWMSSSKEILLFRQILLNPVTCMQFQHFVSPRGDLLEKDLLFWLEVQKYKDLCHSHSDEATIQQKISTIIDCFINSSMPPTLQIDMSVFGELFKFWAEFQELSGSVQEEQLLPLLQEKRVKHRARVRRRRRQEEEEDERRVQEEWGTEEYGSREEEETDSGTKNDEERERRSGSGEWRNPSQPNRPLAASSPGTVFAATGRPTAPPDQTVNCVIADITNGDAAP</sequence>
<dbReference type="InterPro" id="IPR042651">
    <property type="entry name" value="Rgs22"/>
</dbReference>
<dbReference type="Gene3D" id="1.20.1280.50">
    <property type="match status" value="1"/>
</dbReference>
<evidence type="ECO:0000256" key="2">
    <source>
        <dbReference type="ARBA" id="ARBA00022723"/>
    </source>
</evidence>
<feature type="region of interest" description="Disordered" evidence="7">
    <location>
        <begin position="854"/>
        <end position="897"/>
    </location>
</feature>
<dbReference type="Pfam" id="PF00615">
    <property type="entry name" value="RGS"/>
    <property type="match status" value="1"/>
</dbReference>
<keyword evidence="2" id="KW-0479">Metal-binding</keyword>
<evidence type="ECO:0000313" key="10">
    <source>
        <dbReference type="EMBL" id="KAF0044954.1"/>
    </source>
</evidence>
<feature type="domain" description="RGS" evidence="8">
    <location>
        <begin position="1363"/>
        <end position="1431"/>
    </location>
</feature>
<keyword evidence="5" id="KW-0862">Zinc</keyword>
<dbReference type="InterPro" id="IPR044064">
    <property type="entry name" value="ZF_ZBR"/>
</dbReference>
<keyword evidence="4" id="KW-0833">Ubl conjugation pathway</keyword>
<dbReference type="InterPro" id="IPR044926">
    <property type="entry name" value="RGS_subdomain_2"/>
</dbReference>
<dbReference type="GO" id="GO:0016567">
    <property type="term" value="P:protein ubiquitination"/>
    <property type="evidence" value="ECO:0007669"/>
    <property type="project" value="UniProtKB-UniPathway"/>
</dbReference>
<protein>
    <recommendedName>
        <fullName evidence="12">F-box only protein 43</fullName>
    </recommendedName>
</protein>
<dbReference type="InterPro" id="IPR036047">
    <property type="entry name" value="F-box-like_dom_sf"/>
</dbReference>
<evidence type="ECO:0008006" key="12">
    <source>
        <dbReference type="Google" id="ProtNLM"/>
    </source>
</evidence>
<dbReference type="Gene3D" id="1.10.167.10">
    <property type="entry name" value="Regulator of G-protein Signalling 4, domain 2"/>
    <property type="match status" value="4"/>
</dbReference>
<dbReference type="GO" id="GO:0001965">
    <property type="term" value="F:G-protein alpha-subunit binding"/>
    <property type="evidence" value="ECO:0007669"/>
    <property type="project" value="InterPro"/>
</dbReference>
<gene>
    <name evidence="10" type="ORF">F2P81_001483</name>
</gene>
<dbReference type="CDD" id="cd20365">
    <property type="entry name" value="BRcat_RBR_FBXO43"/>
    <property type="match status" value="1"/>
</dbReference>
<feature type="region of interest" description="Disordered" evidence="7">
    <location>
        <begin position="968"/>
        <end position="1003"/>
    </location>
</feature>
<dbReference type="Pfam" id="PF12937">
    <property type="entry name" value="F-box-like"/>
    <property type="match status" value="1"/>
</dbReference>
<evidence type="ECO:0000256" key="1">
    <source>
        <dbReference type="ARBA" id="ARBA00004906"/>
    </source>
</evidence>
<feature type="compositionally biased region" description="Low complexity" evidence="7">
    <location>
        <begin position="868"/>
        <end position="881"/>
    </location>
</feature>
<feature type="domain" description="ZBR-type" evidence="9">
    <location>
        <begin position="603"/>
        <end position="651"/>
    </location>
</feature>
<evidence type="ECO:0000259" key="9">
    <source>
        <dbReference type="PROSITE" id="PS51872"/>
    </source>
</evidence>
<proteinExistence type="predicted"/>
<dbReference type="InterPro" id="IPR036305">
    <property type="entry name" value="RGS_sf"/>
</dbReference>
<comment type="pathway">
    <text evidence="1">Protein modification; protein ubiquitination.</text>
</comment>
<dbReference type="UniPathway" id="UPA00143"/>
<feature type="compositionally biased region" description="Basic residues" evidence="7">
    <location>
        <begin position="305"/>
        <end position="316"/>
    </location>
</feature>
<evidence type="ECO:0000256" key="5">
    <source>
        <dbReference type="ARBA" id="ARBA00022833"/>
    </source>
</evidence>
<accession>A0A6A4TNY4</accession>
<comment type="caution">
    <text evidence="10">The sequence shown here is derived from an EMBL/GenBank/DDBJ whole genome shotgun (WGS) entry which is preliminary data.</text>
</comment>
<dbReference type="SUPFAM" id="SSF81383">
    <property type="entry name" value="F-box domain"/>
    <property type="match status" value="1"/>
</dbReference>
<feature type="compositionally biased region" description="Basic and acidic residues" evidence="7">
    <location>
        <begin position="1512"/>
        <end position="1525"/>
    </location>
</feature>
<feature type="region of interest" description="Disordered" evidence="7">
    <location>
        <begin position="301"/>
        <end position="346"/>
    </location>
</feature>
<evidence type="ECO:0000256" key="7">
    <source>
        <dbReference type="SAM" id="MobiDB-lite"/>
    </source>
</evidence>
<evidence type="ECO:0000256" key="3">
    <source>
        <dbReference type="ARBA" id="ARBA00022771"/>
    </source>
</evidence>
<dbReference type="PANTHER" id="PTHR46583">
    <property type="entry name" value="REGULATOR OF G-PROTEIN SIGNALING 22"/>
    <property type="match status" value="1"/>
</dbReference>
<name>A0A6A4TNY4_SCOMX</name>
<feature type="compositionally biased region" description="Basic and acidic residues" evidence="7">
    <location>
        <begin position="968"/>
        <end position="988"/>
    </location>
</feature>
<dbReference type="PROSITE" id="PS51872">
    <property type="entry name" value="ZF_ZBR"/>
    <property type="match status" value="1"/>
</dbReference>